<dbReference type="SUPFAM" id="SSF50978">
    <property type="entry name" value="WD40 repeat-like"/>
    <property type="match status" value="1"/>
</dbReference>
<dbReference type="AlphaFoldDB" id="A0A369AY07"/>
<protein>
    <submittedName>
        <fullName evidence="1">Uncharacterized protein</fullName>
    </submittedName>
</protein>
<reference evidence="1 2" key="1">
    <citation type="submission" date="2017-05" db="EMBL/GenBank/DDBJ databases">
        <title>Vagococcus spp. assemblies.</title>
        <authorList>
            <person name="Gulvik C.A."/>
        </authorList>
    </citation>
    <scope>NUCLEOTIDE SEQUENCE [LARGE SCALE GENOMIC DNA]</scope>
    <source>
        <strain evidence="1 2">NCFB 2497</strain>
    </source>
</reference>
<dbReference type="EMBL" id="NGJX01000004">
    <property type="protein sequence ID" value="RSU02648.1"/>
    <property type="molecule type" value="Genomic_DNA"/>
</dbReference>
<keyword evidence="2" id="KW-1185">Reference proteome</keyword>
<name>A0A369AY07_9ENTE</name>
<proteinExistence type="predicted"/>
<dbReference type="RefSeq" id="WP_114289208.1">
    <property type="nucleotide sequence ID" value="NZ_JAAVMC010000020.1"/>
</dbReference>
<accession>A0A369AY07</accession>
<organism evidence="1 2">
    <name type="scientific">Vagococcus fluvialis</name>
    <dbReference type="NCBI Taxonomy" id="2738"/>
    <lineage>
        <taxon>Bacteria</taxon>
        <taxon>Bacillati</taxon>
        <taxon>Bacillota</taxon>
        <taxon>Bacilli</taxon>
        <taxon>Lactobacillales</taxon>
        <taxon>Enterococcaceae</taxon>
        <taxon>Vagococcus</taxon>
    </lineage>
</organism>
<dbReference type="Proteomes" id="UP000288197">
    <property type="component" value="Unassembled WGS sequence"/>
</dbReference>
<dbReference type="InterPro" id="IPR036322">
    <property type="entry name" value="WD40_repeat_dom_sf"/>
</dbReference>
<evidence type="ECO:0000313" key="1">
    <source>
        <dbReference type="EMBL" id="RSU02648.1"/>
    </source>
</evidence>
<gene>
    <name evidence="1" type="ORF">CBF32_05105</name>
</gene>
<evidence type="ECO:0000313" key="2">
    <source>
        <dbReference type="Proteomes" id="UP000288197"/>
    </source>
</evidence>
<comment type="caution">
    <text evidence="1">The sequence shown here is derived from an EMBL/GenBank/DDBJ whole genome shotgun (WGS) entry which is preliminary data.</text>
</comment>
<sequence>MTNKTNEQQLFFSKVTELRDAFDLAKVEGKIPKGFQQQLDELEEKQQSILSDFFSNYQELPVIKKQTRFDFHEVFDSNHLSQHMPYKKIIPLKNTLIVSLLNDNSIELIEILKEKETQHTVKQIGNPSVFSEIIRDLIPVDEDSIIVLSEKGTVYLGELVEKKQLELEFTEIDNSSELQDLYEISEMIDHTFWGYKDFNFLKQIIFKKKTNHLVIKTYCLPRNTIKRWSTLLTINTTDILLGDEDGKVVYLRVNQNELEIVAELNLGSSITNFFISEYQENYLLIFVLGNHGAVTLMKCFKNNLEIVATMNIDSGNLFAMTIQQKNAVILSDSGDLYLLEELNQSWQLNPYATKKEVFFTQAYHFNKVFLFINSDGLFDIATINKEIKEKTDLLELALYE</sequence>
<dbReference type="GeneID" id="63146021"/>